<name>A0A9P8PB12_9ASCO</name>
<dbReference type="AlphaFoldDB" id="A0A9P8PB12"/>
<organism evidence="1 2">
    <name type="scientific">Ogataea philodendri</name>
    <dbReference type="NCBI Taxonomy" id="1378263"/>
    <lineage>
        <taxon>Eukaryota</taxon>
        <taxon>Fungi</taxon>
        <taxon>Dikarya</taxon>
        <taxon>Ascomycota</taxon>
        <taxon>Saccharomycotina</taxon>
        <taxon>Pichiomycetes</taxon>
        <taxon>Pichiales</taxon>
        <taxon>Pichiaceae</taxon>
        <taxon>Ogataea</taxon>
    </lineage>
</organism>
<sequence>MVLPAAWILIFKLGFIRDSSECSLAFRPGTSDVLPTRTMLLASCGFRSMSSRSSTVCTSLIRPIPPWTSATSSSILSSSGFFARLIGTYSLLEVSLAWPSLLMMFPSSGVSKPVIGVDSVSSGENNELLSAARSFFVNGTASPSGSSNQRTWSSDSFGSSPSSSMQLNKVSFISCNTLSLANSWNDLDTSKSYLRSWNSALDAGDS</sequence>
<reference evidence="1" key="2">
    <citation type="submission" date="2021-01" db="EMBL/GenBank/DDBJ databases">
        <authorList>
            <person name="Schikora-Tamarit M.A."/>
        </authorList>
    </citation>
    <scope>NUCLEOTIDE SEQUENCE</scope>
    <source>
        <strain evidence="1">CBS6075</strain>
    </source>
</reference>
<proteinExistence type="predicted"/>
<gene>
    <name evidence="1" type="ORF">OGAPHI_002029</name>
</gene>
<accession>A0A9P8PB12</accession>
<evidence type="ECO:0000313" key="1">
    <source>
        <dbReference type="EMBL" id="KAH3668275.1"/>
    </source>
</evidence>
<dbReference type="EMBL" id="JAEUBE010000158">
    <property type="protein sequence ID" value="KAH3668275.1"/>
    <property type="molecule type" value="Genomic_DNA"/>
</dbReference>
<dbReference type="GeneID" id="70233996"/>
<keyword evidence="2" id="KW-1185">Reference proteome</keyword>
<evidence type="ECO:0000313" key="2">
    <source>
        <dbReference type="Proteomes" id="UP000769157"/>
    </source>
</evidence>
<dbReference type="Proteomes" id="UP000769157">
    <property type="component" value="Unassembled WGS sequence"/>
</dbReference>
<dbReference type="RefSeq" id="XP_046062689.1">
    <property type="nucleotide sequence ID" value="XM_046202855.1"/>
</dbReference>
<comment type="caution">
    <text evidence="1">The sequence shown here is derived from an EMBL/GenBank/DDBJ whole genome shotgun (WGS) entry which is preliminary data.</text>
</comment>
<reference evidence="1" key="1">
    <citation type="journal article" date="2021" name="Open Biol.">
        <title>Shared evolutionary footprints suggest mitochondrial oxidative damage underlies multiple complex I losses in fungi.</title>
        <authorList>
            <person name="Schikora-Tamarit M.A."/>
            <person name="Marcet-Houben M."/>
            <person name="Nosek J."/>
            <person name="Gabaldon T."/>
        </authorList>
    </citation>
    <scope>NUCLEOTIDE SEQUENCE</scope>
    <source>
        <strain evidence="1">CBS6075</strain>
    </source>
</reference>
<protein>
    <submittedName>
        <fullName evidence="1">Uncharacterized protein</fullName>
    </submittedName>
</protein>